<dbReference type="PANTHER" id="PTHR30303">
    <property type="entry name" value="HYDROGENASE ISOENZYMES FORMATION PROTEIN HYPE"/>
    <property type="match status" value="1"/>
</dbReference>
<reference evidence="4" key="2">
    <citation type="submission" date="2021-04" db="EMBL/GenBank/DDBJ databases">
        <authorList>
            <person name="Gilroy R."/>
        </authorList>
    </citation>
    <scope>NUCLEOTIDE SEQUENCE</scope>
    <source>
        <strain evidence="4">ChiGjej3B3-11674</strain>
    </source>
</reference>
<comment type="similarity">
    <text evidence="1">Belongs to the HypE family.</text>
</comment>
<dbReference type="Gene3D" id="3.30.1330.10">
    <property type="entry name" value="PurM-like, N-terminal domain"/>
    <property type="match status" value="1"/>
</dbReference>
<dbReference type="Pfam" id="PF02769">
    <property type="entry name" value="AIRS_C"/>
    <property type="match status" value="1"/>
</dbReference>
<protein>
    <recommendedName>
        <fullName evidence="6">PurM-like C-terminal domain-containing protein</fullName>
    </recommendedName>
</protein>
<dbReference type="EMBL" id="DWUV01000014">
    <property type="protein sequence ID" value="HJD33041.1"/>
    <property type="molecule type" value="Genomic_DNA"/>
</dbReference>
<dbReference type="SUPFAM" id="SSF55326">
    <property type="entry name" value="PurM N-terminal domain-like"/>
    <property type="match status" value="1"/>
</dbReference>
<dbReference type="InterPro" id="IPR036921">
    <property type="entry name" value="PurM-like_N_sf"/>
</dbReference>
<dbReference type="Pfam" id="PF00586">
    <property type="entry name" value="AIRS"/>
    <property type="match status" value="1"/>
</dbReference>
<dbReference type="PANTHER" id="PTHR30303:SF4">
    <property type="entry name" value="HYDROGENASE EXPRESSION_FORMATION PROTEIN HYPE"/>
    <property type="match status" value="1"/>
</dbReference>
<dbReference type="InterPro" id="IPR016188">
    <property type="entry name" value="PurM-like_N"/>
</dbReference>
<dbReference type="Proteomes" id="UP000823897">
    <property type="component" value="Unassembled WGS sequence"/>
</dbReference>
<dbReference type="Gene3D" id="3.90.650.10">
    <property type="entry name" value="PurM-like C-terminal domain"/>
    <property type="match status" value="1"/>
</dbReference>
<dbReference type="InterPro" id="IPR010918">
    <property type="entry name" value="PurM-like_C_dom"/>
</dbReference>
<reference evidence="4" key="1">
    <citation type="journal article" date="2021" name="PeerJ">
        <title>Extensive microbial diversity within the chicken gut microbiome revealed by metagenomics and culture.</title>
        <authorList>
            <person name="Gilroy R."/>
            <person name="Ravi A."/>
            <person name="Getino M."/>
            <person name="Pursley I."/>
            <person name="Horton D.L."/>
            <person name="Alikhan N.F."/>
            <person name="Baker D."/>
            <person name="Gharbi K."/>
            <person name="Hall N."/>
            <person name="Watson M."/>
            <person name="Adriaenssens E.M."/>
            <person name="Foster-Nyarko E."/>
            <person name="Jarju S."/>
            <person name="Secka A."/>
            <person name="Antonio M."/>
            <person name="Oren A."/>
            <person name="Chaudhuri R.R."/>
            <person name="La Ragione R."/>
            <person name="Hildebrand F."/>
            <person name="Pallen M.J."/>
        </authorList>
    </citation>
    <scope>NUCLEOTIDE SEQUENCE</scope>
    <source>
        <strain evidence="4">ChiGjej3B3-11674</strain>
    </source>
</reference>
<evidence type="ECO:0000256" key="1">
    <source>
        <dbReference type="ARBA" id="ARBA00006243"/>
    </source>
</evidence>
<evidence type="ECO:0000313" key="5">
    <source>
        <dbReference type="Proteomes" id="UP000823897"/>
    </source>
</evidence>
<evidence type="ECO:0000259" key="3">
    <source>
        <dbReference type="Pfam" id="PF02769"/>
    </source>
</evidence>
<dbReference type="AlphaFoldDB" id="A0A9D2U053"/>
<dbReference type="InterPro" id="IPR011854">
    <property type="entry name" value="HypE"/>
</dbReference>
<evidence type="ECO:0008006" key="6">
    <source>
        <dbReference type="Google" id="ProtNLM"/>
    </source>
</evidence>
<evidence type="ECO:0000259" key="2">
    <source>
        <dbReference type="Pfam" id="PF00586"/>
    </source>
</evidence>
<name>A0A9D2U053_9FIRM</name>
<dbReference type="GO" id="GO:0051604">
    <property type="term" value="P:protein maturation"/>
    <property type="evidence" value="ECO:0007669"/>
    <property type="project" value="TreeGrafter"/>
</dbReference>
<organism evidence="4 5">
    <name type="scientific">Candidatus Mediterraneibacter tabaqchaliae</name>
    <dbReference type="NCBI Taxonomy" id="2838689"/>
    <lineage>
        <taxon>Bacteria</taxon>
        <taxon>Bacillati</taxon>
        <taxon>Bacillota</taxon>
        <taxon>Clostridia</taxon>
        <taxon>Lachnospirales</taxon>
        <taxon>Lachnospiraceae</taxon>
        <taxon>Mediterraneibacter</taxon>
    </lineage>
</organism>
<feature type="domain" description="PurM-like C-terminal" evidence="3">
    <location>
        <begin position="214"/>
        <end position="312"/>
    </location>
</feature>
<comment type="caution">
    <text evidence="4">The sequence shown here is derived from an EMBL/GenBank/DDBJ whole genome shotgun (WGS) entry which is preliminary data.</text>
</comment>
<sequence length="347" mass="37482">MRYGRLTQTAWQRSVRRQLHDRGKDVLFGPSPWEECSGIADESGDSFLWADAHAAGDSARTGYYAVLHAAGELAAKGVAASCVSVRVLFPPEAEEEDLKAVAAGVEEACDRMGLQVTAFQGETSCAAERIIVFAAAAGTTGRIGILKPAAGQEIVFCGYAGLEGMLRILDEAGDEPGTRFIPDFLRKAGELSDRLVTPGQILALFREQECGSDRAAAGMPDITAVFQAGSGGILAALWEMAETLRTGFEADMSSISIRQETVEICEFYRLNPYQMASSGSFLIVTEDAGRVIEILEKAGARAGRLGVIKAQNARVITSGEEVRYLDRPAPDELELWQARRARQNEDR</sequence>
<gene>
    <name evidence="4" type="ORF">H9911_00690</name>
</gene>
<proteinExistence type="inferred from homology"/>
<accession>A0A9D2U053</accession>
<feature type="domain" description="PurM-like N-terminal" evidence="2">
    <location>
        <begin position="53"/>
        <end position="138"/>
    </location>
</feature>
<evidence type="ECO:0000313" key="4">
    <source>
        <dbReference type="EMBL" id="HJD33041.1"/>
    </source>
</evidence>
<dbReference type="SUPFAM" id="SSF56042">
    <property type="entry name" value="PurM C-terminal domain-like"/>
    <property type="match status" value="1"/>
</dbReference>
<dbReference type="InterPro" id="IPR036676">
    <property type="entry name" value="PurM-like_C_sf"/>
</dbReference>